<reference evidence="9" key="1">
    <citation type="submission" date="2019-08" db="EMBL/GenBank/DDBJ databases">
        <authorList>
            <person name="Kucharzyk K."/>
            <person name="Murdoch R.W."/>
            <person name="Higgins S."/>
            <person name="Loffler F."/>
        </authorList>
    </citation>
    <scope>NUCLEOTIDE SEQUENCE</scope>
</reference>
<keyword evidence="6 7" id="KW-0472">Membrane</keyword>
<organism evidence="9">
    <name type="scientific">bioreactor metagenome</name>
    <dbReference type="NCBI Taxonomy" id="1076179"/>
    <lineage>
        <taxon>unclassified sequences</taxon>
        <taxon>metagenomes</taxon>
        <taxon>ecological metagenomes</taxon>
    </lineage>
</organism>
<dbReference type="InterPro" id="IPR035906">
    <property type="entry name" value="MetI-like_sf"/>
</dbReference>
<dbReference type="AlphaFoldDB" id="A0A645D4R0"/>
<dbReference type="InterPro" id="IPR050366">
    <property type="entry name" value="BP-dependent_transpt_permease"/>
</dbReference>
<dbReference type="EMBL" id="VSSQ01032810">
    <property type="protein sequence ID" value="MPM84199.1"/>
    <property type="molecule type" value="Genomic_DNA"/>
</dbReference>
<evidence type="ECO:0000313" key="9">
    <source>
        <dbReference type="EMBL" id="MPM84199.1"/>
    </source>
</evidence>
<evidence type="ECO:0000256" key="5">
    <source>
        <dbReference type="ARBA" id="ARBA00022989"/>
    </source>
</evidence>
<keyword evidence="3" id="KW-1003">Cell membrane</keyword>
<evidence type="ECO:0000256" key="7">
    <source>
        <dbReference type="SAM" id="Phobius"/>
    </source>
</evidence>
<evidence type="ECO:0000256" key="4">
    <source>
        <dbReference type="ARBA" id="ARBA00022692"/>
    </source>
</evidence>
<feature type="transmembrane region" description="Helical" evidence="7">
    <location>
        <begin position="131"/>
        <end position="154"/>
    </location>
</feature>
<feature type="transmembrane region" description="Helical" evidence="7">
    <location>
        <begin position="21"/>
        <end position="43"/>
    </location>
</feature>
<feature type="transmembrane region" description="Helical" evidence="7">
    <location>
        <begin position="88"/>
        <end position="110"/>
    </location>
</feature>
<evidence type="ECO:0000259" key="8">
    <source>
        <dbReference type="PROSITE" id="PS50928"/>
    </source>
</evidence>
<keyword evidence="5 7" id="KW-1133">Transmembrane helix</keyword>
<dbReference type="PROSITE" id="PS50928">
    <property type="entry name" value="ABC_TM1"/>
    <property type="match status" value="1"/>
</dbReference>
<comment type="caution">
    <text evidence="9">The sequence shown here is derived from an EMBL/GenBank/DDBJ whole genome shotgun (WGS) entry which is preliminary data.</text>
</comment>
<dbReference type="Pfam" id="PF00528">
    <property type="entry name" value="BPD_transp_1"/>
    <property type="match status" value="1"/>
</dbReference>
<dbReference type="Gene3D" id="1.10.3720.10">
    <property type="entry name" value="MetI-like"/>
    <property type="match status" value="1"/>
</dbReference>
<name>A0A645D4R0_9ZZZZ</name>
<protein>
    <submittedName>
        <fullName evidence="9">Putative D,D-dipeptide transport system permease protein DdpC</fullName>
    </submittedName>
</protein>
<keyword evidence="4 7" id="KW-0812">Transmembrane</keyword>
<comment type="subcellular location">
    <subcellularLocation>
        <location evidence="1">Cell membrane</location>
        <topology evidence="1">Multi-pass membrane protein</topology>
    </subcellularLocation>
</comment>
<proteinExistence type="predicted"/>
<dbReference type="CDD" id="cd06261">
    <property type="entry name" value="TM_PBP2"/>
    <property type="match status" value="1"/>
</dbReference>
<feature type="transmembrane region" description="Helical" evidence="7">
    <location>
        <begin position="247"/>
        <end position="270"/>
    </location>
</feature>
<evidence type="ECO:0000256" key="6">
    <source>
        <dbReference type="ARBA" id="ARBA00023136"/>
    </source>
</evidence>
<dbReference type="GO" id="GO:0005886">
    <property type="term" value="C:plasma membrane"/>
    <property type="evidence" value="ECO:0007669"/>
    <property type="project" value="UniProtKB-SubCell"/>
</dbReference>
<dbReference type="GO" id="GO:0055085">
    <property type="term" value="P:transmembrane transport"/>
    <property type="evidence" value="ECO:0007669"/>
    <property type="project" value="InterPro"/>
</dbReference>
<sequence>MKLNVKSTFKKAKEVISKDMQLRCGFYGIILLLLVVIFAPGLASHNPYDFGPDILNKIRQNGHLLGTNNMGQDIYSMIIYGTRTSLKVAVISALISAAIGTLIGGIAGYFGKNVDQFVSEIINIFMMLPTFFLILLIIALFGNSIVNVMIVIGLTTWPSNAKLMRAQALSLRERTFVKAGSAMGESRLQILFKYIIPNGIFPVIANTTVGMSNAILTEAGLSFLGLGDPNVISWGQMIYAGKAYITSAWWISTFAGLAIVITVIIFYLLGDGLNHVLNPKHISRGGV</sequence>
<dbReference type="PANTHER" id="PTHR43386">
    <property type="entry name" value="OLIGOPEPTIDE TRANSPORT SYSTEM PERMEASE PROTEIN APPC"/>
    <property type="match status" value="1"/>
</dbReference>
<dbReference type="PANTHER" id="PTHR43386:SF1">
    <property type="entry name" value="D,D-DIPEPTIDE TRANSPORT SYSTEM PERMEASE PROTEIN DDPC-RELATED"/>
    <property type="match status" value="1"/>
</dbReference>
<evidence type="ECO:0000256" key="1">
    <source>
        <dbReference type="ARBA" id="ARBA00004651"/>
    </source>
</evidence>
<dbReference type="SUPFAM" id="SSF161098">
    <property type="entry name" value="MetI-like"/>
    <property type="match status" value="1"/>
</dbReference>
<keyword evidence="2" id="KW-0813">Transport</keyword>
<accession>A0A645D4R0</accession>
<evidence type="ECO:0000256" key="3">
    <source>
        <dbReference type="ARBA" id="ARBA00022475"/>
    </source>
</evidence>
<evidence type="ECO:0000256" key="2">
    <source>
        <dbReference type="ARBA" id="ARBA00022448"/>
    </source>
</evidence>
<feature type="domain" description="ABC transmembrane type-1" evidence="8">
    <location>
        <begin position="82"/>
        <end position="270"/>
    </location>
</feature>
<dbReference type="InterPro" id="IPR000515">
    <property type="entry name" value="MetI-like"/>
</dbReference>
<gene>
    <name evidence="9" type="primary">ddpC_10</name>
    <name evidence="9" type="ORF">SDC9_131270</name>
</gene>